<feature type="compositionally biased region" description="Polar residues" evidence="1">
    <location>
        <begin position="1"/>
        <end position="10"/>
    </location>
</feature>
<accession>A0A6J6FSL2</accession>
<reference evidence="2" key="1">
    <citation type="submission" date="2020-05" db="EMBL/GenBank/DDBJ databases">
        <authorList>
            <person name="Chiriac C."/>
            <person name="Salcher M."/>
            <person name="Ghai R."/>
            <person name="Kavagutti S V."/>
        </authorList>
    </citation>
    <scope>NUCLEOTIDE SEQUENCE</scope>
</reference>
<evidence type="ECO:0000313" key="2">
    <source>
        <dbReference type="EMBL" id="CAB4590065.1"/>
    </source>
</evidence>
<protein>
    <submittedName>
        <fullName evidence="2">Unannotated protein</fullName>
    </submittedName>
</protein>
<feature type="region of interest" description="Disordered" evidence="1">
    <location>
        <begin position="1"/>
        <end position="48"/>
    </location>
</feature>
<feature type="compositionally biased region" description="Low complexity" evidence="1">
    <location>
        <begin position="103"/>
        <end position="124"/>
    </location>
</feature>
<feature type="compositionally biased region" description="Polar residues" evidence="1">
    <location>
        <begin position="35"/>
        <end position="48"/>
    </location>
</feature>
<feature type="region of interest" description="Disordered" evidence="1">
    <location>
        <begin position="100"/>
        <end position="135"/>
    </location>
</feature>
<sequence length="246" mass="23877">MAVAPSTTGGHSVGVRTGTPSPTGPASCRSRPIAPSSTTAPHDANTTSLHRCDAPATCTANTVAAALPDQSSHGVVGSCGRGSSANADIVTSTVTSAAAPSGRVPASARPTAPSAVAVTVPASTQPRARDHRTSRTVTAVVATATAVTTAAQGSSIAVNDAASDTTNAATGTAAIAMTAGSWSIQRRSMLASSNHSTRRSTAGRRGGRATSVAIAVAIQPSANVVVATAATVPRPPATIGAAAAAR</sequence>
<name>A0A6J6FSL2_9ZZZZ</name>
<dbReference type="EMBL" id="CAEZSR010000224">
    <property type="protein sequence ID" value="CAB4590065.1"/>
    <property type="molecule type" value="Genomic_DNA"/>
</dbReference>
<proteinExistence type="predicted"/>
<evidence type="ECO:0000256" key="1">
    <source>
        <dbReference type="SAM" id="MobiDB-lite"/>
    </source>
</evidence>
<organism evidence="2">
    <name type="scientific">freshwater metagenome</name>
    <dbReference type="NCBI Taxonomy" id="449393"/>
    <lineage>
        <taxon>unclassified sequences</taxon>
        <taxon>metagenomes</taxon>
        <taxon>ecological metagenomes</taxon>
    </lineage>
</organism>
<gene>
    <name evidence="2" type="ORF">UFOPK1493_03692</name>
</gene>
<dbReference type="AlphaFoldDB" id="A0A6J6FSL2"/>